<protein>
    <recommendedName>
        <fullName evidence="2">C2H2-type domain-containing protein</fullName>
    </recommendedName>
</protein>
<dbReference type="PROSITE" id="PS00028">
    <property type="entry name" value="ZINC_FINGER_C2H2_1"/>
    <property type="match status" value="1"/>
</dbReference>
<accession>A0AA36DH71</accession>
<reference evidence="3" key="1">
    <citation type="submission" date="2023-06" db="EMBL/GenBank/DDBJ databases">
        <authorList>
            <person name="Delattre M."/>
        </authorList>
    </citation>
    <scope>NUCLEOTIDE SEQUENCE</scope>
    <source>
        <strain evidence="3">AF72</strain>
    </source>
</reference>
<organism evidence="3 4">
    <name type="scientific">Mesorhabditis spiculigera</name>
    <dbReference type="NCBI Taxonomy" id="96644"/>
    <lineage>
        <taxon>Eukaryota</taxon>
        <taxon>Metazoa</taxon>
        <taxon>Ecdysozoa</taxon>
        <taxon>Nematoda</taxon>
        <taxon>Chromadorea</taxon>
        <taxon>Rhabditida</taxon>
        <taxon>Rhabditina</taxon>
        <taxon>Rhabditomorpha</taxon>
        <taxon>Rhabditoidea</taxon>
        <taxon>Rhabditidae</taxon>
        <taxon>Mesorhabditinae</taxon>
        <taxon>Mesorhabditis</taxon>
    </lineage>
</organism>
<keyword evidence="4" id="KW-1185">Reference proteome</keyword>
<evidence type="ECO:0000259" key="2">
    <source>
        <dbReference type="PROSITE" id="PS00028"/>
    </source>
</evidence>
<feature type="domain" description="C2H2-type" evidence="2">
    <location>
        <begin position="60"/>
        <end position="81"/>
    </location>
</feature>
<evidence type="ECO:0000313" key="3">
    <source>
        <dbReference type="EMBL" id="CAJ0587582.1"/>
    </source>
</evidence>
<keyword evidence="1" id="KW-0175">Coiled coil</keyword>
<feature type="non-terminal residue" evidence="3">
    <location>
        <position position="331"/>
    </location>
</feature>
<comment type="caution">
    <text evidence="3">The sequence shown here is derived from an EMBL/GenBank/DDBJ whole genome shotgun (WGS) entry which is preliminary data.</text>
</comment>
<sequence>MAKRGAATKQKQKRAPGTRIDPSKMVVCTICQRPLTASKHFANTLLDHAKRHLDMKQYVCSCCDRSCVGWHECDKHIQLVHPDQAEARVVDTLTSDMLMLFRDQAIRCFPAFEKSMNDWWERQLPKYEELRAKETAETEAEVLLLQKLDAEGLALDEVEQLGEVDADPGRVAEAVVEGILDEPEPVVLRGRVVEEQDDETDFDAMPSTSDRLAVLANGGYAEPPVYTITDSPPPEEESMKSPRIESLADIFGVDPEPEAGVERGMPNEERGVYLAAIGRLKMQLQAKEGELNVLRARLKRSEEIRSQQSSVIVRLKVRQHRIQTHYATQQP</sequence>
<dbReference type="EMBL" id="CATQJA010002710">
    <property type="protein sequence ID" value="CAJ0587582.1"/>
    <property type="molecule type" value="Genomic_DNA"/>
</dbReference>
<dbReference type="InterPro" id="IPR013087">
    <property type="entry name" value="Znf_C2H2_type"/>
</dbReference>
<feature type="coiled-coil region" evidence="1">
    <location>
        <begin position="277"/>
        <end position="304"/>
    </location>
</feature>
<dbReference type="AlphaFoldDB" id="A0AA36DH71"/>
<gene>
    <name evidence="3" type="ORF">MSPICULIGERA_LOCUS25541</name>
</gene>
<evidence type="ECO:0000313" key="4">
    <source>
        <dbReference type="Proteomes" id="UP001177023"/>
    </source>
</evidence>
<dbReference type="Gene3D" id="3.30.160.60">
    <property type="entry name" value="Classic Zinc Finger"/>
    <property type="match status" value="1"/>
</dbReference>
<proteinExistence type="predicted"/>
<evidence type="ECO:0000256" key="1">
    <source>
        <dbReference type="SAM" id="Coils"/>
    </source>
</evidence>
<name>A0AA36DH71_9BILA</name>
<dbReference type="Proteomes" id="UP001177023">
    <property type="component" value="Unassembled WGS sequence"/>
</dbReference>